<reference evidence="3 5" key="1">
    <citation type="journal article" date="2021" name="ISME Commun">
        <title>Automated analysis of genomic sequences facilitates high-throughput and comprehensive description of bacteria.</title>
        <authorList>
            <person name="Hitch T.C.A."/>
        </authorList>
    </citation>
    <scope>NUCLEOTIDE SEQUENCE [LARGE SCALE GENOMIC DNA]</scope>
    <source>
        <strain evidence="3 5">Sanger_19</strain>
    </source>
</reference>
<dbReference type="InterPro" id="IPR018490">
    <property type="entry name" value="cNMP-bd_dom_sf"/>
</dbReference>
<dbReference type="PROSITE" id="PS50042">
    <property type="entry name" value="CNMP_BINDING_3"/>
    <property type="match status" value="1"/>
</dbReference>
<accession>A0AAW4WLF9</accession>
<dbReference type="EMBL" id="JAJEQW010000013">
    <property type="protein sequence ID" value="MCC2242955.1"/>
    <property type="molecule type" value="Genomic_DNA"/>
</dbReference>
<reference evidence="3" key="3">
    <citation type="submission" date="2022-09" db="EMBL/GenBank/DDBJ databases">
        <authorList>
            <person name="Hitch T.C.A."/>
        </authorList>
    </citation>
    <scope>NUCLEOTIDE SEQUENCE</scope>
    <source>
        <strain evidence="3">Sanger_19</strain>
    </source>
</reference>
<proteinExistence type="predicted"/>
<evidence type="ECO:0000313" key="4">
    <source>
        <dbReference type="Proteomes" id="UP001198893"/>
    </source>
</evidence>
<dbReference type="InterPro" id="IPR014710">
    <property type="entry name" value="RmlC-like_jellyroll"/>
</dbReference>
<dbReference type="EMBL" id="JAOQKI010000021">
    <property type="protein sequence ID" value="MCU6717955.1"/>
    <property type="molecule type" value="Genomic_DNA"/>
</dbReference>
<evidence type="ECO:0000313" key="3">
    <source>
        <dbReference type="EMBL" id="MCU6717955.1"/>
    </source>
</evidence>
<organism evidence="2 4">
    <name type="scientific">Roseburia amylophila</name>
    <dbReference type="NCBI Taxonomy" id="2981794"/>
    <lineage>
        <taxon>Bacteria</taxon>
        <taxon>Bacillati</taxon>
        <taxon>Bacillota</taxon>
        <taxon>Clostridia</taxon>
        <taxon>Lachnospirales</taxon>
        <taxon>Lachnospiraceae</taxon>
        <taxon>Roseburia</taxon>
    </lineage>
</organism>
<evidence type="ECO:0000259" key="1">
    <source>
        <dbReference type="PROSITE" id="PS50042"/>
    </source>
</evidence>
<gene>
    <name evidence="2" type="ORF">LKD47_11705</name>
    <name evidence="3" type="ORF">OCV43_11850</name>
</gene>
<comment type="caution">
    <text evidence="2">The sequence shown here is derived from an EMBL/GenBank/DDBJ whole genome shotgun (WGS) entry which is preliminary data.</text>
</comment>
<evidence type="ECO:0000313" key="5">
    <source>
        <dbReference type="Proteomes" id="UP001209666"/>
    </source>
</evidence>
<protein>
    <submittedName>
        <fullName evidence="2">Crp/Fnr family transcriptional regulator</fullName>
    </submittedName>
</protein>
<evidence type="ECO:0000313" key="2">
    <source>
        <dbReference type="EMBL" id="MCC2242955.1"/>
    </source>
</evidence>
<dbReference type="AlphaFoldDB" id="A0AAW4WLF9"/>
<feature type="domain" description="Cyclic nucleotide-binding" evidence="1">
    <location>
        <begin position="1"/>
        <end position="48"/>
    </location>
</feature>
<dbReference type="RefSeq" id="WP_117841677.1">
    <property type="nucleotide sequence ID" value="NZ_JAJEQW010000013.1"/>
</dbReference>
<dbReference type="Gene3D" id="2.60.120.10">
    <property type="entry name" value="Jelly Rolls"/>
    <property type="match status" value="1"/>
</dbReference>
<keyword evidence="5" id="KW-1185">Reference proteome</keyword>
<dbReference type="InterPro" id="IPR000595">
    <property type="entry name" value="cNMP-bd_dom"/>
</dbReference>
<dbReference type="SUPFAM" id="SSF51206">
    <property type="entry name" value="cAMP-binding domain-like"/>
    <property type="match status" value="1"/>
</dbReference>
<reference evidence="2" key="2">
    <citation type="submission" date="2021-10" db="EMBL/GenBank/DDBJ databases">
        <title>Anaerobic single-cell dispensing facilitates the cultivation of human gut bacteria.</title>
        <authorList>
            <person name="Afrizal A."/>
        </authorList>
    </citation>
    <scope>NUCLEOTIDE SEQUENCE</scope>
    <source>
        <strain evidence="2">CLA-AA-H204</strain>
    </source>
</reference>
<dbReference type="Proteomes" id="UP001198893">
    <property type="component" value="Unassembled WGS sequence"/>
</dbReference>
<dbReference type="Proteomes" id="UP001209666">
    <property type="component" value="Unassembled WGS sequence"/>
</dbReference>
<sequence>MAMIKVPAGKCFIKHGTAVNALYMVIHGTVRQVSKLEEVQIGSGNIIGLMDCAEEEYIADYVAADDVTLYPFHYHAPEDFGKIFISQPKYAAAFLSVAIREADHMLGRNQRFQNSTEKYYSFALAMYQKYQELCRKYCIQEKSFRRIESLQPYVRTNMAPKWEADYFHELAELGNSGTMDFFQQKEDLLTGQIMQAARAMCKAVREIDHAKEYLQEHVNLYLDTNRMDLLQLYFDMAARAAASGADIEEIRQAIEPLLQFIKDNRLGDAGERDKRITEYQTYDFSNIKIKADAIYNFAGELIGEVPKPQAEDKLVQGTEDLLEQEYAETDGEEEEETEDCLVHILEYAGVAAEDVHKIRSKMHEYDAIPDNFDNDEKTRKLRKELTALFYATYKNVFKHAMKDADDLDPVIQMFLNFGFMDVGMVGEDTANELYDLTDKLFKCKSDHVYTMFEWLKSIYEGKNEPSRNEFDLDYNGYLAEQKRMGKLDAAGMERLKTDCWEKTKYEMNNMFVSTNRATYGKVSTFCPILSKHDMVQEAEKMLVTAERIEEAIKKVREVDYSLFYREVIFSDPMHGVNAEPVQKEVFPDVILMPNVGMKAMMWQETAGVKRDTSARFVFPVMTIYSLQDMMIETCGRFRWEMCRKIQGMRWNDITEKSLTSEYCDYIQYYRKNRDLSTEAKEKIKNTLWKSKNNYREVFISDYIGWIKYEAGGSFRLNRVARDILFRYCPFAKKYRDALEANPMYQDMISRFKIFQERKLRHIDGFRTRYEKNGGEMNMELQENMNFYNM</sequence>
<name>A0AAW4WLF9_9FIRM</name>